<evidence type="ECO:0000313" key="4">
    <source>
        <dbReference type="EMBL" id="PNG90832.1"/>
    </source>
</evidence>
<dbReference type="InterPro" id="IPR036514">
    <property type="entry name" value="SGNH_hydro_sf"/>
</dbReference>
<dbReference type="Gene3D" id="2.60.120.260">
    <property type="entry name" value="Galactose-binding domain-like"/>
    <property type="match status" value="1"/>
</dbReference>
<protein>
    <submittedName>
        <fullName evidence="4">Uncharacterized protein</fullName>
    </submittedName>
</protein>
<dbReference type="Pfam" id="PF14606">
    <property type="entry name" value="Lipase_GDSL_3"/>
    <property type="match status" value="1"/>
</dbReference>
<accession>A0A2J7YS23</accession>
<gene>
    <name evidence="4" type="ORF">SMF913_26297</name>
</gene>
<evidence type="ECO:0000259" key="2">
    <source>
        <dbReference type="Pfam" id="PF14606"/>
    </source>
</evidence>
<dbReference type="Gene3D" id="3.40.50.1110">
    <property type="entry name" value="SGNH hydrolase"/>
    <property type="match status" value="1"/>
</dbReference>
<dbReference type="InterPro" id="IPR048977">
    <property type="entry name" value="SsfX3-like_N"/>
</dbReference>
<feature type="region of interest" description="Disordered" evidence="1">
    <location>
        <begin position="373"/>
        <end position="407"/>
    </location>
</feature>
<name>A0A2J7YS23_STRMQ</name>
<keyword evidence="5" id="KW-1185">Reference proteome</keyword>
<sequence length="407" mass="43469">MSEAGVRLTAMQTRPARAAFDIRHDDPRLRYRGAVSLERGPGWTAPWRLPRAEAALYLPEGGLGRAAMPSGVRVALRTDSASLVCRYQADPAPRLNGPGERARLDVLCDGRRAATVELKTHGGDAEFRCEGLPGRMATVELWLPFYHQFRLRGLSVAAGAALEDDGPGSQPRWVHCGSSISQGRGAASPSRTWTALVARRAGWDLTSLALGASSCLEPMTARLMRDLPADLLTLCVGANVQALGSHNRDALVSALVGFVRTVREGHPTTPFAVMSTITAPEREEVPGPSGLTMRECRAHIRRAVTLLRDHGDTRLHHLHGPEVFGPACTRLMLEPEGSDRLHPAAAGHPVLASRFTTLLRRAGCVPMPAALCPPSDGAQSHRTAVRAFSSPSLRGTGGSPSSSAARS</sequence>
<evidence type="ECO:0000313" key="5">
    <source>
        <dbReference type="Proteomes" id="UP000236520"/>
    </source>
</evidence>
<feature type="domain" description="SGNH hydrolase-type esterase" evidence="2">
    <location>
        <begin position="175"/>
        <end position="325"/>
    </location>
</feature>
<organism evidence="4 5">
    <name type="scientific">Streptomyces malaysiensis</name>
    <dbReference type="NCBI Taxonomy" id="92644"/>
    <lineage>
        <taxon>Bacteria</taxon>
        <taxon>Bacillati</taxon>
        <taxon>Actinomycetota</taxon>
        <taxon>Actinomycetes</taxon>
        <taxon>Kitasatosporales</taxon>
        <taxon>Streptomycetaceae</taxon>
        <taxon>Streptomyces</taxon>
        <taxon>Streptomyces violaceusniger group</taxon>
    </lineage>
</organism>
<dbReference type="EMBL" id="LJIW01000002">
    <property type="protein sequence ID" value="PNG90832.1"/>
    <property type="molecule type" value="Genomic_DNA"/>
</dbReference>
<dbReference type="AlphaFoldDB" id="A0A2J7YS23"/>
<proteinExistence type="predicted"/>
<evidence type="ECO:0000259" key="3">
    <source>
        <dbReference type="Pfam" id="PF21181"/>
    </source>
</evidence>
<reference evidence="4 5" key="1">
    <citation type="submission" date="2015-09" db="EMBL/GenBank/DDBJ databases">
        <title>Genome sequence, genome mining and natural product profiling of a biocontrol bacterium Streptomyces malaysiensis F913.</title>
        <authorList>
            <person name="Xu Y."/>
            <person name="Wei J."/>
            <person name="Xie J."/>
            <person name="Li T."/>
            <person name="Zhou Z."/>
        </authorList>
    </citation>
    <scope>NUCLEOTIDE SEQUENCE [LARGE SCALE GENOMIC DNA]</scope>
    <source>
        <strain evidence="4 5">F913</strain>
    </source>
</reference>
<dbReference type="SUPFAM" id="SSF52266">
    <property type="entry name" value="SGNH hydrolase"/>
    <property type="match status" value="1"/>
</dbReference>
<dbReference type="Pfam" id="PF21181">
    <property type="entry name" value="SsfX3_N"/>
    <property type="match status" value="1"/>
</dbReference>
<feature type="compositionally biased region" description="Polar residues" evidence="1">
    <location>
        <begin position="389"/>
        <end position="407"/>
    </location>
</feature>
<evidence type="ECO:0000256" key="1">
    <source>
        <dbReference type="SAM" id="MobiDB-lite"/>
    </source>
</evidence>
<feature type="domain" description="SsfX3-like N-terminal" evidence="3">
    <location>
        <begin position="29"/>
        <end position="152"/>
    </location>
</feature>
<comment type="caution">
    <text evidence="4">The sequence shown here is derived from an EMBL/GenBank/DDBJ whole genome shotgun (WGS) entry which is preliminary data.</text>
</comment>
<dbReference type="Proteomes" id="UP000236520">
    <property type="component" value="Unassembled WGS sequence"/>
</dbReference>
<dbReference type="InterPro" id="IPR013830">
    <property type="entry name" value="SGNH_hydro"/>
</dbReference>